<dbReference type="EMBL" id="SRKR01000020">
    <property type="protein sequence ID" value="TGB09763.1"/>
    <property type="molecule type" value="Genomic_DNA"/>
</dbReference>
<protein>
    <recommendedName>
        <fullName evidence="4">ABC transporter permease</fullName>
    </recommendedName>
</protein>
<evidence type="ECO:0000256" key="1">
    <source>
        <dbReference type="SAM" id="Phobius"/>
    </source>
</evidence>
<proteinExistence type="predicted"/>
<feature type="transmembrane region" description="Helical" evidence="1">
    <location>
        <begin position="130"/>
        <end position="151"/>
    </location>
</feature>
<feature type="transmembrane region" description="Helical" evidence="1">
    <location>
        <begin position="48"/>
        <end position="71"/>
    </location>
</feature>
<keyword evidence="1" id="KW-0472">Membrane</keyword>
<dbReference type="RefSeq" id="WP_122481695.1">
    <property type="nucleotide sequence ID" value="NZ_PUXG01000035.1"/>
</dbReference>
<dbReference type="AlphaFoldDB" id="A0AAX2SR70"/>
<evidence type="ECO:0000313" key="2">
    <source>
        <dbReference type="EMBL" id="TGB09763.1"/>
    </source>
</evidence>
<evidence type="ECO:0000313" key="3">
    <source>
        <dbReference type="Proteomes" id="UP000297521"/>
    </source>
</evidence>
<gene>
    <name evidence="2" type="ORF">E5F87_09700</name>
</gene>
<keyword evidence="1" id="KW-0812">Transmembrane</keyword>
<keyword evidence="1" id="KW-1133">Transmembrane helix</keyword>
<reference evidence="2" key="1">
    <citation type="journal article" date="2019" name="Cell Metab.">
        <title>Nutrient sensing in CD11c cells alters the gut microbiome to regulate food intake and body mass.</title>
        <authorList>
            <person name="Chagwedera N.D."/>
            <person name="Ang Q.Y."/>
            <person name="Bisanz J.E."/>
            <person name="Leong Y.A."/>
            <person name="Ganeshan K."/>
            <person name="Cai J."/>
            <person name="Patterson A.D."/>
            <person name="Turnbaugh P.J."/>
            <person name="Chawla A."/>
        </authorList>
    </citation>
    <scope>NUCLEOTIDE SEQUENCE</scope>
    <source>
        <strain evidence="2">I8-5</strain>
    </source>
</reference>
<sequence>MKTWIKLLVLGKNDTYRQFSTYIWIVISLIIFILYTKKIIKISIPEGILLTSSIAGLSFTIAVFSVMSAAVSQKSLIYYAKFAISKKNRAFFETFANFIWVALLFTISFFIATISILLNTWSLIGYIKILNISVISLAVFSMFELVIDVVWQAVSNVESQFNDNKNKFLDIFVQKKKGEDVTENIKEYLRDINSTEERSVVLEILIYLEKEKLIERKDKKYYMLTNGESLVHISENRLSEMEK</sequence>
<feature type="transmembrane region" description="Helical" evidence="1">
    <location>
        <begin position="19"/>
        <end position="36"/>
    </location>
</feature>
<feature type="transmembrane region" description="Helical" evidence="1">
    <location>
        <begin position="98"/>
        <end position="118"/>
    </location>
</feature>
<organism evidence="2 3">
    <name type="scientific">Limosilactobacillus reuteri</name>
    <name type="common">Lactobacillus reuteri</name>
    <dbReference type="NCBI Taxonomy" id="1598"/>
    <lineage>
        <taxon>Bacteria</taxon>
        <taxon>Bacillati</taxon>
        <taxon>Bacillota</taxon>
        <taxon>Bacilli</taxon>
        <taxon>Lactobacillales</taxon>
        <taxon>Lactobacillaceae</taxon>
        <taxon>Limosilactobacillus</taxon>
    </lineage>
</organism>
<accession>A0AAX2SR70</accession>
<evidence type="ECO:0008006" key="4">
    <source>
        <dbReference type="Google" id="ProtNLM"/>
    </source>
</evidence>
<reference evidence="2" key="2">
    <citation type="submission" date="2019-04" db="EMBL/GenBank/DDBJ databases">
        <authorList>
            <person name="Bisanz J.E."/>
            <person name="Chagwedera N.D."/>
            <person name="Chawla A."/>
            <person name="Turnbaugh P.J."/>
        </authorList>
    </citation>
    <scope>NUCLEOTIDE SEQUENCE</scope>
    <source>
        <strain evidence="2">I8-5</strain>
    </source>
</reference>
<dbReference type="Proteomes" id="UP000297521">
    <property type="component" value="Unassembled WGS sequence"/>
</dbReference>
<comment type="caution">
    <text evidence="2">The sequence shown here is derived from an EMBL/GenBank/DDBJ whole genome shotgun (WGS) entry which is preliminary data.</text>
</comment>
<name>A0AAX2SR70_LIMRT</name>
<dbReference type="GeneID" id="77191751"/>